<dbReference type="PANTHER" id="PTHR14239">
    <property type="entry name" value="DUDULIN-RELATED"/>
    <property type="match status" value="1"/>
</dbReference>
<sequence>MLQSFKIVADDKVDDREINRCSFPFLNMNKEVATQVVCIVGTGDFGCSFGKRLLRSGVAVVFGSRNPRQISNRLPEEAQVLSVKQAVAACDIVVLAVRQQHQAALEGELSSVINGKILVDVSNTDKRPAQNSIPNTSELQMLFPQTHIVKAFNMISAWSLQAGLDDACKKIDKNWTITFTNIDFWQRDLYLIFGILGFSIVVLLAITSLPSVVNSLSWKEFHFVQSKLGWLSLLLCTAHTICYGGSRFLRSESYHWGIPPLYIPALMLPCTTIFLKLPLLLPFLNRELQMIRQGQTRSRPGVEIEMFYA</sequence>
<dbReference type="PANTHER" id="PTHR14239:SF5">
    <property type="entry name" value="METALLOREDUCTASE STEAP4"/>
    <property type="match status" value="1"/>
</dbReference>
<dbReference type="GO" id="GO:0005886">
    <property type="term" value="C:plasma membrane"/>
    <property type="evidence" value="ECO:0007669"/>
    <property type="project" value="TreeGrafter"/>
</dbReference>
<reference evidence="4" key="2">
    <citation type="submission" date="2025-09" db="UniProtKB">
        <authorList>
            <consortium name="Ensembl"/>
        </authorList>
    </citation>
    <scope>IDENTIFICATION</scope>
</reference>
<dbReference type="InterPro" id="IPR051267">
    <property type="entry name" value="STEAP_metalloreductase"/>
</dbReference>
<dbReference type="Proteomes" id="UP000694388">
    <property type="component" value="Unplaced"/>
</dbReference>
<dbReference type="SUPFAM" id="SSF51735">
    <property type="entry name" value="NAD(P)-binding Rossmann-fold domains"/>
    <property type="match status" value="1"/>
</dbReference>
<dbReference type="Pfam" id="PF03807">
    <property type="entry name" value="F420_oxidored"/>
    <property type="match status" value="1"/>
</dbReference>
<reference evidence="4" key="1">
    <citation type="submission" date="2025-08" db="UniProtKB">
        <authorList>
            <consortium name="Ensembl"/>
        </authorList>
    </citation>
    <scope>IDENTIFICATION</scope>
</reference>
<dbReference type="AlphaFoldDB" id="A0A8C4QEU9"/>
<name>A0A8C4QEU9_EPTBU</name>
<dbReference type="GO" id="GO:0015677">
    <property type="term" value="P:copper ion import"/>
    <property type="evidence" value="ECO:0007669"/>
    <property type="project" value="TreeGrafter"/>
</dbReference>
<keyword evidence="2" id="KW-0812">Transmembrane</keyword>
<evidence type="ECO:0000313" key="5">
    <source>
        <dbReference type="Proteomes" id="UP000694388"/>
    </source>
</evidence>
<dbReference type="Ensembl" id="ENSEBUT00000014992.1">
    <property type="protein sequence ID" value="ENSEBUP00000014415.1"/>
    <property type="gene ID" value="ENSEBUG00000009054.1"/>
</dbReference>
<dbReference type="Gene3D" id="3.40.50.720">
    <property type="entry name" value="NAD(P)-binding Rossmann-like Domain"/>
    <property type="match status" value="1"/>
</dbReference>
<evidence type="ECO:0000313" key="4">
    <source>
        <dbReference type="Ensembl" id="ENSEBUP00000014415.1"/>
    </source>
</evidence>
<evidence type="ECO:0000256" key="2">
    <source>
        <dbReference type="SAM" id="Phobius"/>
    </source>
</evidence>
<feature type="domain" description="Pyrroline-5-carboxylate reductase catalytic N-terminal" evidence="3">
    <location>
        <begin position="37"/>
        <end position="123"/>
    </location>
</feature>
<accession>A0A8C4QEU9</accession>
<feature type="transmembrane region" description="Helical" evidence="2">
    <location>
        <begin position="189"/>
        <end position="216"/>
    </location>
</feature>
<keyword evidence="5" id="KW-1185">Reference proteome</keyword>
<proteinExistence type="predicted"/>
<keyword evidence="1" id="KW-0560">Oxidoreductase</keyword>
<dbReference type="GO" id="GO:0005768">
    <property type="term" value="C:endosome"/>
    <property type="evidence" value="ECO:0007669"/>
    <property type="project" value="TreeGrafter"/>
</dbReference>
<evidence type="ECO:0000259" key="3">
    <source>
        <dbReference type="Pfam" id="PF03807"/>
    </source>
</evidence>
<dbReference type="InterPro" id="IPR036291">
    <property type="entry name" value="NAD(P)-bd_dom_sf"/>
</dbReference>
<dbReference type="GeneTree" id="ENSGT00390000008042"/>
<evidence type="ECO:0000256" key="1">
    <source>
        <dbReference type="ARBA" id="ARBA00023002"/>
    </source>
</evidence>
<feature type="transmembrane region" description="Helical" evidence="2">
    <location>
        <begin position="261"/>
        <end position="284"/>
    </location>
</feature>
<dbReference type="GO" id="GO:0008823">
    <property type="term" value="F:cupric reductase (NADH) activity"/>
    <property type="evidence" value="ECO:0007669"/>
    <property type="project" value="TreeGrafter"/>
</dbReference>
<keyword evidence="2" id="KW-0472">Membrane</keyword>
<organism evidence="4 5">
    <name type="scientific">Eptatretus burgeri</name>
    <name type="common">Inshore hagfish</name>
    <dbReference type="NCBI Taxonomy" id="7764"/>
    <lineage>
        <taxon>Eukaryota</taxon>
        <taxon>Metazoa</taxon>
        <taxon>Chordata</taxon>
        <taxon>Craniata</taxon>
        <taxon>Vertebrata</taxon>
        <taxon>Cyclostomata</taxon>
        <taxon>Myxini</taxon>
        <taxon>Myxiniformes</taxon>
        <taxon>Myxinidae</taxon>
        <taxon>Eptatretinae</taxon>
        <taxon>Eptatretus</taxon>
    </lineage>
</organism>
<protein>
    <submittedName>
        <fullName evidence="4">STEAP family member 4</fullName>
    </submittedName>
</protein>
<keyword evidence="2" id="KW-1133">Transmembrane helix</keyword>
<dbReference type="GO" id="GO:0052851">
    <property type="term" value="F:ferric-chelate reductase (NADPH) activity"/>
    <property type="evidence" value="ECO:0007669"/>
    <property type="project" value="TreeGrafter"/>
</dbReference>
<dbReference type="InterPro" id="IPR028939">
    <property type="entry name" value="P5C_Rdtase_cat_N"/>
</dbReference>